<keyword evidence="4" id="KW-1185">Reference proteome</keyword>
<feature type="non-terminal residue" evidence="3">
    <location>
        <position position="591"/>
    </location>
</feature>
<dbReference type="InterPro" id="IPR011989">
    <property type="entry name" value="ARM-like"/>
</dbReference>
<evidence type="ECO:0008006" key="5">
    <source>
        <dbReference type="Google" id="ProtNLM"/>
    </source>
</evidence>
<feature type="repeat" description="ARM" evidence="1">
    <location>
        <begin position="537"/>
        <end position="581"/>
    </location>
</feature>
<sequence>MDSLPEAHGDRFVVPDAITLEQLEDTKRGVCALLPYGVKYENWYPPIVLSYASGRRTNRKGVADDCDGSGPGVMYAKGLMEFLHERGLQCFSGLQVPPGVDWETFMLRLTGENGKREKPKVLIIILTAGLYQSKPCLKEIDTAIKHEVELLPVRFEDKLPGKIDQWTNLKGQEWEMRKFRVQEKLNALNNIPNPGTVLNRANSLQDIVAAIEKHLPAPASPATSTPTPQPPLPKPPGGPSEGPRFPVGSRVYVDQGHGQESLSYVATHNAAKSAYDQGHRAETREAIRAEMREAIRAEMREAIRAEMREAIREETAAKSLAEMGEDSAKRWEKTYRAEMAARKTAKVEAEAEEIEEAESAAMNAGEAVQMAKENLKKAEDRFRKAEEERKRREEAAKRRREEEERRKTEEERRRREEEEKSLQAERAAQEAAEKMATKKAAEAEAEAIKQAELAARNSGEGAAAVQKAKEKAAQQAKKDAAEEAVKFRKEASTVIEDAKAKKKAEAEEAAKTLSDVESMINALENDADLEQAVEAAGGVKSLIDMAVKHSDSALVQAQFAGVLRDLCISDDIAIEIANAGGTDALIEAARI</sequence>
<feature type="compositionally biased region" description="Low complexity" evidence="2">
    <location>
        <begin position="217"/>
        <end position="226"/>
    </location>
</feature>
<organism evidence="3 4">
    <name type="scientific">Chrysochromulina tobinii</name>
    <dbReference type="NCBI Taxonomy" id="1460289"/>
    <lineage>
        <taxon>Eukaryota</taxon>
        <taxon>Haptista</taxon>
        <taxon>Haptophyta</taxon>
        <taxon>Prymnesiophyceae</taxon>
        <taxon>Prymnesiales</taxon>
        <taxon>Chrysochromulinaceae</taxon>
        <taxon>Chrysochromulina</taxon>
    </lineage>
</organism>
<dbReference type="PROSITE" id="PS50176">
    <property type="entry name" value="ARM_REPEAT"/>
    <property type="match status" value="1"/>
</dbReference>
<evidence type="ECO:0000256" key="2">
    <source>
        <dbReference type="SAM" id="MobiDB-lite"/>
    </source>
</evidence>
<protein>
    <recommendedName>
        <fullName evidence="5">TIR domain-containing protein</fullName>
    </recommendedName>
</protein>
<accession>A0A0M0J549</accession>
<reference evidence="4" key="1">
    <citation type="journal article" date="2015" name="PLoS Genet.">
        <title>Genome Sequence and Transcriptome Analyses of Chrysochromulina tobin: Metabolic Tools for Enhanced Algal Fitness in the Prominent Order Prymnesiales (Haptophyceae).</title>
        <authorList>
            <person name="Hovde B.T."/>
            <person name="Deodato C.R."/>
            <person name="Hunsperger H.M."/>
            <person name="Ryken S.A."/>
            <person name="Yost W."/>
            <person name="Jha R.K."/>
            <person name="Patterson J."/>
            <person name="Monnat R.J. Jr."/>
            <person name="Barlow S.B."/>
            <person name="Starkenburg S.R."/>
            <person name="Cattolico R.A."/>
        </authorList>
    </citation>
    <scope>NUCLEOTIDE SEQUENCE</scope>
    <source>
        <strain evidence="4">CCMP291</strain>
    </source>
</reference>
<dbReference type="EMBL" id="JWZX01003371">
    <property type="protein sequence ID" value="KOO21338.1"/>
    <property type="molecule type" value="Genomic_DNA"/>
</dbReference>
<feature type="region of interest" description="Disordered" evidence="2">
    <location>
        <begin position="379"/>
        <end position="443"/>
    </location>
</feature>
<evidence type="ECO:0000256" key="1">
    <source>
        <dbReference type="PROSITE-ProRule" id="PRU00259"/>
    </source>
</evidence>
<evidence type="ECO:0000313" key="3">
    <source>
        <dbReference type="EMBL" id="KOO21338.1"/>
    </source>
</evidence>
<feature type="region of interest" description="Disordered" evidence="2">
    <location>
        <begin position="217"/>
        <end position="251"/>
    </location>
</feature>
<feature type="compositionally biased region" description="Pro residues" evidence="2">
    <location>
        <begin position="227"/>
        <end position="238"/>
    </location>
</feature>
<gene>
    <name evidence="3" type="ORF">Ctob_003130</name>
</gene>
<name>A0A0M0J549_9EUKA</name>
<dbReference type="Gene3D" id="1.25.10.10">
    <property type="entry name" value="Leucine-rich Repeat Variant"/>
    <property type="match status" value="1"/>
</dbReference>
<comment type="caution">
    <text evidence="3">The sequence shown here is derived from an EMBL/GenBank/DDBJ whole genome shotgun (WGS) entry which is preliminary data.</text>
</comment>
<dbReference type="InterPro" id="IPR000225">
    <property type="entry name" value="Armadillo"/>
</dbReference>
<dbReference type="AlphaFoldDB" id="A0A0M0J549"/>
<evidence type="ECO:0000313" key="4">
    <source>
        <dbReference type="Proteomes" id="UP000037460"/>
    </source>
</evidence>
<proteinExistence type="predicted"/>
<dbReference type="Proteomes" id="UP000037460">
    <property type="component" value="Unassembled WGS sequence"/>
</dbReference>